<dbReference type="PROSITE" id="PS50111">
    <property type="entry name" value="CHEMOTAXIS_TRANSDUC_2"/>
    <property type="match status" value="1"/>
</dbReference>
<dbReference type="SUPFAM" id="SSF58104">
    <property type="entry name" value="Methyl-accepting chemotaxis protein (MCP) signaling domain"/>
    <property type="match status" value="1"/>
</dbReference>
<evidence type="ECO:0000256" key="7">
    <source>
        <dbReference type="PROSITE-ProRule" id="PRU00284"/>
    </source>
</evidence>
<dbReference type="Gene3D" id="1.10.287.950">
    <property type="entry name" value="Methyl-accepting chemotaxis protein"/>
    <property type="match status" value="1"/>
</dbReference>
<dbReference type="GO" id="GO:0004888">
    <property type="term" value="F:transmembrane signaling receptor activity"/>
    <property type="evidence" value="ECO:0007669"/>
    <property type="project" value="InterPro"/>
</dbReference>
<evidence type="ECO:0000259" key="10">
    <source>
        <dbReference type="PROSITE" id="PS50885"/>
    </source>
</evidence>
<evidence type="ECO:0000256" key="3">
    <source>
        <dbReference type="ARBA" id="ARBA00022989"/>
    </source>
</evidence>
<proteinExistence type="inferred from homology"/>
<dbReference type="Pfam" id="PF12729">
    <property type="entry name" value="4HB_MCP_1"/>
    <property type="match status" value="1"/>
</dbReference>
<organism evidence="11 12">
    <name type="scientific">Azospira restricta</name>
    <dbReference type="NCBI Taxonomy" id="404405"/>
    <lineage>
        <taxon>Bacteria</taxon>
        <taxon>Pseudomonadati</taxon>
        <taxon>Pseudomonadota</taxon>
        <taxon>Betaproteobacteria</taxon>
        <taxon>Rhodocyclales</taxon>
        <taxon>Rhodocyclaceae</taxon>
        <taxon>Azospira</taxon>
    </lineage>
</organism>
<dbReference type="FunFam" id="1.10.287.950:FF:000001">
    <property type="entry name" value="Methyl-accepting chemotaxis sensory transducer"/>
    <property type="match status" value="1"/>
</dbReference>
<feature type="transmembrane region" description="Helical" evidence="8">
    <location>
        <begin position="201"/>
        <end position="225"/>
    </location>
</feature>
<keyword evidence="12" id="KW-1185">Reference proteome</keyword>
<name>A0A974PXY9_9RHOO</name>
<protein>
    <submittedName>
        <fullName evidence="11">Methyl-accepting chemotaxis protein</fullName>
    </submittedName>
</protein>
<feature type="domain" description="Methyl-accepting transducer" evidence="9">
    <location>
        <begin position="280"/>
        <end position="516"/>
    </location>
</feature>
<dbReference type="Pfam" id="PF00015">
    <property type="entry name" value="MCPsignal"/>
    <property type="match status" value="1"/>
</dbReference>
<dbReference type="GO" id="GO:0007165">
    <property type="term" value="P:signal transduction"/>
    <property type="evidence" value="ECO:0007669"/>
    <property type="project" value="UniProtKB-KW"/>
</dbReference>
<dbReference type="PANTHER" id="PTHR32089:SF119">
    <property type="entry name" value="METHYL-ACCEPTING CHEMOTAXIS PROTEIN CTPL"/>
    <property type="match status" value="1"/>
</dbReference>
<reference evidence="11" key="1">
    <citation type="submission" date="2020-11" db="EMBL/GenBank/DDBJ databases">
        <title>Azospira restricta DSM 18626 genome sequence.</title>
        <authorList>
            <person name="Moe W.M."/>
        </authorList>
    </citation>
    <scope>NUCLEOTIDE SEQUENCE</scope>
    <source>
        <strain evidence="11">DSM 18626</strain>
    </source>
</reference>
<dbReference type="RefSeq" id="WP_203386803.1">
    <property type="nucleotide sequence ID" value="NZ_CP064781.1"/>
</dbReference>
<dbReference type="InterPro" id="IPR003660">
    <property type="entry name" value="HAMP_dom"/>
</dbReference>
<dbReference type="Pfam" id="PF00672">
    <property type="entry name" value="HAMP"/>
    <property type="match status" value="1"/>
</dbReference>
<dbReference type="PRINTS" id="PR00260">
    <property type="entry name" value="CHEMTRNSDUCR"/>
</dbReference>
<sequence>MKASIHTKLVLMTLLCIGGLLAEGGVGLFGIAHIRQVVSDLSGQHVPALRALESWRHASLRTRALSLEMESWAFANDAAARFARAAADKEALLAEARRSLGVYAALAKSEREQALWQRLSEQWGAWERAEQQLLELVAAAAGADEGSRAMLSLEFKAPLAAQAEPQQALMGALDAAVEERQRRIAQAESETMASFDSARGLTVGVLLALSAVLAAMTVALGRSILRPLRGMRDLIGRIARERDFTVRAMPTREDEIGDTLAALNGLIAAIQASLRTVLDDADRLGQASAAVSGAAARVADASREQSTASGRMVEAIAGMSASIEELAGHSRQALARAEGSGERAGEGCRMIGESTAGVRRIAAAVGRASTAVVGLDGQSERVSSVVAAIREIADQTNLLALNAAIEAARAGEQGRGFAVVADEVRKLAERTTRSTAEIQATIAEIQAGSGAATGSMAEVVHEVDSGRGLAEQTGACMDDIRHGAEAAAQAVRDVSQGLQAQEERAGSIAAEAHRVTRMAADSATAAGQAAATSRELDALARSLRDTVGQFRV</sequence>
<dbReference type="PANTHER" id="PTHR32089">
    <property type="entry name" value="METHYL-ACCEPTING CHEMOTAXIS PROTEIN MCPB"/>
    <property type="match status" value="1"/>
</dbReference>
<keyword evidence="5 7" id="KW-0807">Transducer</keyword>
<keyword evidence="4 8" id="KW-0472">Membrane</keyword>
<dbReference type="InterPro" id="IPR004089">
    <property type="entry name" value="MCPsignal_dom"/>
</dbReference>
<evidence type="ECO:0000256" key="4">
    <source>
        <dbReference type="ARBA" id="ARBA00023136"/>
    </source>
</evidence>
<evidence type="ECO:0000313" key="12">
    <source>
        <dbReference type="Proteomes" id="UP000663444"/>
    </source>
</evidence>
<accession>A0A974PXY9</accession>
<gene>
    <name evidence="11" type="ORF">IWH25_16225</name>
</gene>
<comment type="subcellular location">
    <subcellularLocation>
        <location evidence="1">Membrane</location>
        <topology evidence="1">Multi-pass membrane protein</topology>
    </subcellularLocation>
</comment>
<feature type="domain" description="HAMP" evidence="10">
    <location>
        <begin position="222"/>
        <end position="275"/>
    </location>
</feature>
<dbReference type="SMART" id="SM00304">
    <property type="entry name" value="HAMP"/>
    <property type="match status" value="1"/>
</dbReference>
<dbReference type="GO" id="GO:0016020">
    <property type="term" value="C:membrane"/>
    <property type="evidence" value="ECO:0007669"/>
    <property type="project" value="UniProtKB-SubCell"/>
</dbReference>
<keyword evidence="3 8" id="KW-1133">Transmembrane helix</keyword>
<dbReference type="Proteomes" id="UP000663444">
    <property type="component" value="Chromosome"/>
</dbReference>
<dbReference type="KEGG" id="ares:IWH25_16225"/>
<dbReference type="CDD" id="cd11386">
    <property type="entry name" value="MCP_signal"/>
    <property type="match status" value="1"/>
</dbReference>
<evidence type="ECO:0000259" key="9">
    <source>
        <dbReference type="PROSITE" id="PS50111"/>
    </source>
</evidence>
<evidence type="ECO:0000256" key="2">
    <source>
        <dbReference type="ARBA" id="ARBA00022692"/>
    </source>
</evidence>
<dbReference type="PROSITE" id="PS50885">
    <property type="entry name" value="HAMP"/>
    <property type="match status" value="1"/>
</dbReference>
<dbReference type="AlphaFoldDB" id="A0A974PXY9"/>
<comment type="similarity">
    <text evidence="6">Belongs to the methyl-accepting chemotaxis (MCP) protein family.</text>
</comment>
<evidence type="ECO:0000256" key="6">
    <source>
        <dbReference type="ARBA" id="ARBA00029447"/>
    </source>
</evidence>
<evidence type="ECO:0000256" key="8">
    <source>
        <dbReference type="SAM" id="Phobius"/>
    </source>
</evidence>
<keyword evidence="2 8" id="KW-0812">Transmembrane</keyword>
<dbReference type="GO" id="GO:0006935">
    <property type="term" value="P:chemotaxis"/>
    <property type="evidence" value="ECO:0007669"/>
    <property type="project" value="InterPro"/>
</dbReference>
<dbReference type="SMART" id="SM00283">
    <property type="entry name" value="MA"/>
    <property type="match status" value="1"/>
</dbReference>
<dbReference type="InterPro" id="IPR004090">
    <property type="entry name" value="Chemotax_Me-accpt_rcpt"/>
</dbReference>
<evidence type="ECO:0000256" key="1">
    <source>
        <dbReference type="ARBA" id="ARBA00004141"/>
    </source>
</evidence>
<evidence type="ECO:0000313" key="11">
    <source>
        <dbReference type="EMBL" id="QRJ63274.1"/>
    </source>
</evidence>
<dbReference type="InterPro" id="IPR024478">
    <property type="entry name" value="HlyB_4HB_MCP"/>
</dbReference>
<evidence type="ECO:0000256" key="5">
    <source>
        <dbReference type="ARBA" id="ARBA00023224"/>
    </source>
</evidence>
<dbReference type="EMBL" id="CP064781">
    <property type="protein sequence ID" value="QRJ63274.1"/>
    <property type="molecule type" value="Genomic_DNA"/>
</dbReference>